<evidence type="ECO:0000259" key="13">
    <source>
        <dbReference type="PROSITE" id="PS50011"/>
    </source>
</evidence>
<dbReference type="InterPro" id="IPR017441">
    <property type="entry name" value="Protein_kinase_ATP_BS"/>
</dbReference>
<dbReference type="GO" id="GO:0005886">
    <property type="term" value="C:plasma membrane"/>
    <property type="evidence" value="ECO:0000318"/>
    <property type="project" value="GO_Central"/>
</dbReference>
<dbReference type="EMBL" id="AGNK02005239">
    <property type="status" value="NOT_ANNOTATED_CDS"/>
    <property type="molecule type" value="Genomic_DNA"/>
</dbReference>
<dbReference type="InterPro" id="IPR025287">
    <property type="entry name" value="WAK_GUB"/>
</dbReference>
<reference evidence="16" key="3">
    <citation type="submission" date="2018-08" db="UniProtKB">
        <authorList>
            <consortium name="EnsemblPlants"/>
        </authorList>
    </citation>
    <scope>IDENTIFICATION</scope>
    <source>
        <strain evidence="16">Yugu1</strain>
    </source>
</reference>
<accession>K3ZM27</accession>
<dbReference type="GO" id="GO:0005509">
    <property type="term" value="F:calcium ion binding"/>
    <property type="evidence" value="ECO:0007669"/>
    <property type="project" value="InterPro"/>
</dbReference>
<reference evidence="15" key="2">
    <citation type="submission" date="2015-07" db="EMBL/GenBank/DDBJ databases">
        <authorList>
            <person name="Noorani M."/>
        </authorList>
    </citation>
    <scope>NUCLEOTIDE SEQUENCE</scope>
    <source>
        <strain evidence="15">Yugu1</strain>
    </source>
</reference>
<sequence>MAPLRILLWHLLVPALVTSHLVAAASNPSTPGPDCPSKCGNIDIPHPFGIGKGCGRPGFSPYSLTCDNSYSPPRLYMGEAEVISISTETGEIRVVTWPSYMCYNLNSSSIFTSYAGPLWDLENPFVISSRSNEFTAIGCNTVAILESKSYYTGCVTYCESIEGAATNGSQCTGLGCCQTPISGNLTTIKNYWNNNSNGTYDNPASTYSPCSFAFVAEKGWYHFNRQDLIYEGYDNSYVNRVLEARTMPLVFDWAIRDDGSCRPPPNNGEASAKPTAPACVSRNSFCINATQGSGYLCNCSKGYMGNPYVTGDKGCTNINECDIQKSNPEKYPCYSGSTCHDTEGGYKCKCKFGLKGDGRRENGCQPIFPVWAISILVIIVVAVVATFAIFEVKRRKHRRFFDRNGGDILKSMGINIFTEGQLKKITNGYKKSIGEGAFGKVYIGMTDDSQQVAVKCSTAKGDVLPQEEFVNEITFQFRISHTNLVRLVGCCLETDVPMLVFEFVPRGSLHSVLHGAGKTLPMPLPVRLDIAIGSAEALAYMHSHGGHNHVHGDIKSGNILLDDNLTPKVSDFGSAKLVSVASRYSKWCVSGDMSYIDPIYIKSGRFTEKSDVYSFGVVLLELVTRKPAKYGDNSLYIDFIRSFKEEGNGRKLYDEEILSGVDDARSHHHMECLDRISRLAVRCLKEDVDERPTMAEVVEELKEVKAISSGGSSSVAS</sequence>
<keyword evidence="5 10" id="KW-0547">Nucleotide-binding</keyword>
<dbReference type="GO" id="GO:0004674">
    <property type="term" value="F:protein serine/threonine kinase activity"/>
    <property type="evidence" value="ECO:0007669"/>
    <property type="project" value="UniProtKB-KW"/>
</dbReference>
<evidence type="ECO:0000256" key="5">
    <source>
        <dbReference type="ARBA" id="ARBA00022741"/>
    </source>
</evidence>
<evidence type="ECO:0008006" key="18">
    <source>
        <dbReference type="Google" id="ProtNLM"/>
    </source>
</evidence>
<feature type="domain" description="Protein kinase" evidence="13">
    <location>
        <begin position="427"/>
        <end position="704"/>
    </location>
</feature>
<dbReference type="GO" id="GO:0030247">
    <property type="term" value="F:polysaccharide binding"/>
    <property type="evidence" value="ECO:0007669"/>
    <property type="project" value="InterPro"/>
</dbReference>
<feature type="transmembrane region" description="Helical" evidence="11">
    <location>
        <begin position="368"/>
        <end position="390"/>
    </location>
</feature>
<gene>
    <name evidence="16" type="primary">LOC101779704</name>
    <name evidence="15" type="ORF">SETIT_8G240000v2</name>
</gene>
<dbReference type="PROSITE" id="PS00010">
    <property type="entry name" value="ASX_HYDROXYL"/>
    <property type="match status" value="1"/>
</dbReference>
<feature type="signal peptide" evidence="12">
    <location>
        <begin position="1"/>
        <end position="19"/>
    </location>
</feature>
<keyword evidence="9" id="KW-0245">EGF-like domain</keyword>
<evidence type="ECO:0000256" key="11">
    <source>
        <dbReference type="SAM" id="Phobius"/>
    </source>
</evidence>
<feature type="binding site" evidence="10">
    <location>
        <position position="455"/>
    </location>
    <ligand>
        <name>ATP</name>
        <dbReference type="ChEBI" id="CHEBI:30616"/>
    </ligand>
</feature>
<dbReference type="GeneID" id="101779704"/>
<keyword evidence="3" id="KW-0808">Transferase</keyword>
<dbReference type="FunFam" id="1.10.510.10:FF:000606">
    <property type="entry name" value="Wall-associated receptor kinase 3"/>
    <property type="match status" value="1"/>
</dbReference>
<evidence type="ECO:0000313" key="16">
    <source>
        <dbReference type="EnsemblPlants" id="KQK95898"/>
    </source>
</evidence>
<keyword evidence="4 12" id="KW-0732">Signal</keyword>
<keyword evidence="2" id="KW-0418">Kinase</keyword>
<dbReference type="Pfam" id="PF13947">
    <property type="entry name" value="GUB_WAK_bind"/>
    <property type="match status" value="1"/>
</dbReference>
<feature type="chain" id="PRO_5010127985" description="Protein kinase domain-containing protein" evidence="12">
    <location>
        <begin position="20"/>
        <end position="717"/>
    </location>
</feature>
<keyword evidence="11" id="KW-0812">Transmembrane</keyword>
<evidence type="ECO:0000313" key="15">
    <source>
        <dbReference type="EMBL" id="RCV39643.1"/>
    </source>
</evidence>
<dbReference type="Proteomes" id="UP000004995">
    <property type="component" value="Unassembled WGS sequence"/>
</dbReference>
<dbReference type="PROSITE" id="PS50011">
    <property type="entry name" value="PROTEIN_KINASE_DOM"/>
    <property type="match status" value="1"/>
</dbReference>
<comment type="caution">
    <text evidence="9">Lacks conserved residue(s) required for the propagation of feature annotation.</text>
</comment>
<dbReference type="Gene3D" id="2.10.25.10">
    <property type="entry name" value="Laminin"/>
    <property type="match status" value="1"/>
</dbReference>
<dbReference type="OrthoDB" id="10060424at2759"/>
<dbReference type="Gene3D" id="1.10.510.10">
    <property type="entry name" value="Transferase(Phosphotransferase) domain 1"/>
    <property type="match status" value="1"/>
</dbReference>
<dbReference type="SMART" id="SM00181">
    <property type="entry name" value="EGF"/>
    <property type="match status" value="2"/>
</dbReference>
<dbReference type="RefSeq" id="XP_004980894.3">
    <property type="nucleotide sequence ID" value="XM_004980837.3"/>
</dbReference>
<dbReference type="SMART" id="SM00179">
    <property type="entry name" value="EGF_CA"/>
    <property type="match status" value="1"/>
</dbReference>
<evidence type="ECO:0000256" key="8">
    <source>
        <dbReference type="ARBA" id="ARBA00023180"/>
    </source>
</evidence>
<evidence type="ECO:0000256" key="12">
    <source>
        <dbReference type="SAM" id="SignalP"/>
    </source>
</evidence>
<dbReference type="InterPro" id="IPR018097">
    <property type="entry name" value="EGF_Ca-bd_CS"/>
</dbReference>
<keyword evidence="11" id="KW-0472">Membrane</keyword>
<dbReference type="InterPro" id="IPR011009">
    <property type="entry name" value="Kinase-like_dom_sf"/>
</dbReference>
<dbReference type="Pfam" id="PF07714">
    <property type="entry name" value="PK_Tyr_Ser-Thr"/>
    <property type="match status" value="1"/>
</dbReference>
<protein>
    <recommendedName>
        <fullName evidence="18">Protein kinase domain-containing protein</fullName>
    </recommendedName>
</protein>
<dbReference type="CDD" id="cd00054">
    <property type="entry name" value="EGF_CA"/>
    <property type="match status" value="1"/>
</dbReference>
<dbReference type="GO" id="GO:0007166">
    <property type="term" value="P:cell surface receptor signaling pathway"/>
    <property type="evidence" value="ECO:0000318"/>
    <property type="project" value="GO_Central"/>
</dbReference>
<dbReference type="GO" id="GO:0005524">
    <property type="term" value="F:ATP binding"/>
    <property type="evidence" value="ECO:0007669"/>
    <property type="project" value="UniProtKB-UniRule"/>
</dbReference>
<reference evidence="15 17" key="1">
    <citation type="journal article" date="2012" name="Nat. Biotechnol.">
        <title>Reference genome sequence of the model plant Setaria.</title>
        <authorList>
            <person name="Bennetzen J.L."/>
            <person name="Schmutz J."/>
            <person name="Wang H."/>
            <person name="Percifield R."/>
            <person name="Hawkins J."/>
            <person name="Pontaroli A.C."/>
            <person name="Estep M."/>
            <person name="Feng L."/>
            <person name="Vaughn J.N."/>
            <person name="Grimwood J."/>
            <person name="Jenkins J."/>
            <person name="Barry K."/>
            <person name="Lindquist E."/>
            <person name="Hellsten U."/>
            <person name="Deshpande S."/>
            <person name="Wang X."/>
            <person name="Wu X."/>
            <person name="Mitros T."/>
            <person name="Triplett J."/>
            <person name="Yang X."/>
            <person name="Ye C.Y."/>
            <person name="Mauro-Herrera M."/>
            <person name="Wang L."/>
            <person name="Li P."/>
            <person name="Sharma M."/>
            <person name="Sharma R."/>
            <person name="Ronald P.C."/>
            <person name="Panaud O."/>
            <person name="Kellogg E.A."/>
            <person name="Brutnell T.P."/>
            <person name="Doust A.N."/>
            <person name="Tuskan G.A."/>
            <person name="Rokhsar D."/>
            <person name="Devos K.M."/>
        </authorList>
    </citation>
    <scope>NUCLEOTIDE SEQUENCE [LARGE SCALE GENOMIC DNA]</scope>
    <source>
        <strain evidence="17">cv. Yugu1</strain>
        <strain evidence="15">Yugu1</strain>
    </source>
</reference>
<feature type="domain" description="EGF-like" evidence="14">
    <location>
        <begin position="317"/>
        <end position="365"/>
    </location>
</feature>
<dbReference type="SUPFAM" id="SSF57196">
    <property type="entry name" value="EGF/Laminin"/>
    <property type="match status" value="1"/>
</dbReference>
<dbReference type="InterPro" id="IPR000719">
    <property type="entry name" value="Prot_kinase_dom"/>
</dbReference>
<dbReference type="HOGENOM" id="CLU_000288_43_5_1"/>
<dbReference type="PANTHER" id="PTHR27005:SF162">
    <property type="entry name" value="OS11G0691500 PROTEIN"/>
    <property type="match status" value="1"/>
</dbReference>
<evidence type="ECO:0000256" key="4">
    <source>
        <dbReference type="ARBA" id="ARBA00022729"/>
    </source>
</evidence>
<dbReference type="PROSITE" id="PS01187">
    <property type="entry name" value="EGF_CA"/>
    <property type="match status" value="1"/>
</dbReference>
<evidence type="ECO:0000259" key="14">
    <source>
        <dbReference type="PROSITE" id="PS50026"/>
    </source>
</evidence>
<comment type="subcellular location">
    <subcellularLocation>
        <location evidence="1">Membrane</location>
        <topology evidence="1">Single-pass type I membrane protein</topology>
    </subcellularLocation>
</comment>
<dbReference type="SMART" id="SM00220">
    <property type="entry name" value="S_TKc"/>
    <property type="match status" value="1"/>
</dbReference>
<evidence type="ECO:0000256" key="9">
    <source>
        <dbReference type="PROSITE-ProRule" id="PRU00076"/>
    </source>
</evidence>
<keyword evidence="17" id="KW-1185">Reference proteome</keyword>
<dbReference type="InterPro" id="IPR045274">
    <property type="entry name" value="WAK-like"/>
</dbReference>
<dbReference type="AlphaFoldDB" id="K3ZM27"/>
<proteinExistence type="predicted"/>
<dbReference type="Gramene" id="KQK95898">
    <property type="protein sequence ID" value="KQK95898"/>
    <property type="gene ID" value="SETIT_027640mg"/>
</dbReference>
<dbReference type="PANTHER" id="PTHR27005">
    <property type="entry name" value="WALL-ASSOCIATED RECEPTOR KINASE-LIKE 21"/>
    <property type="match status" value="1"/>
</dbReference>
<dbReference type="Gene3D" id="3.30.200.20">
    <property type="entry name" value="Phosphorylase Kinase, domain 1"/>
    <property type="match status" value="1"/>
</dbReference>
<keyword evidence="11" id="KW-1133">Transmembrane helix</keyword>
<organism evidence="15">
    <name type="scientific">Setaria italica</name>
    <name type="common">Foxtail millet</name>
    <name type="synonym">Panicum italicum</name>
    <dbReference type="NCBI Taxonomy" id="4555"/>
    <lineage>
        <taxon>Eukaryota</taxon>
        <taxon>Viridiplantae</taxon>
        <taxon>Streptophyta</taxon>
        <taxon>Embryophyta</taxon>
        <taxon>Tracheophyta</taxon>
        <taxon>Spermatophyta</taxon>
        <taxon>Magnoliopsida</taxon>
        <taxon>Liliopsida</taxon>
        <taxon>Poales</taxon>
        <taxon>Poaceae</taxon>
        <taxon>PACMAD clade</taxon>
        <taxon>Panicoideae</taxon>
        <taxon>Panicodae</taxon>
        <taxon>Paniceae</taxon>
        <taxon>Cenchrinae</taxon>
        <taxon>Setaria</taxon>
    </lineage>
</organism>
<evidence type="ECO:0000256" key="10">
    <source>
        <dbReference type="PROSITE-ProRule" id="PRU10141"/>
    </source>
</evidence>
<dbReference type="InterPro" id="IPR001881">
    <property type="entry name" value="EGF-like_Ca-bd_dom"/>
</dbReference>
<keyword evidence="7" id="KW-1015">Disulfide bond</keyword>
<keyword evidence="8" id="KW-0325">Glycoprotein</keyword>
<dbReference type="FunFam" id="3.30.200.20:FF:000337">
    <property type="entry name" value="Wall-associated receptor kinase 3"/>
    <property type="match status" value="1"/>
</dbReference>
<name>K3ZM27_SETIT</name>
<dbReference type="InterPro" id="IPR001245">
    <property type="entry name" value="Ser-Thr/Tyr_kinase_cat_dom"/>
</dbReference>
<evidence type="ECO:0000313" key="17">
    <source>
        <dbReference type="Proteomes" id="UP000004995"/>
    </source>
</evidence>
<evidence type="ECO:0000256" key="2">
    <source>
        <dbReference type="ARBA" id="ARBA00022527"/>
    </source>
</evidence>
<dbReference type="OMA" id="FPVWAIS"/>
<dbReference type="SUPFAM" id="SSF56112">
    <property type="entry name" value="Protein kinase-like (PK-like)"/>
    <property type="match status" value="1"/>
</dbReference>
<dbReference type="eggNOG" id="ENOG502QQPF">
    <property type="taxonomic scope" value="Eukaryota"/>
</dbReference>
<dbReference type="EMBL" id="CM003535">
    <property type="protein sequence ID" value="RCV39643.1"/>
    <property type="molecule type" value="Genomic_DNA"/>
</dbReference>
<evidence type="ECO:0000256" key="7">
    <source>
        <dbReference type="ARBA" id="ARBA00023157"/>
    </source>
</evidence>
<keyword evidence="6 10" id="KW-0067">ATP-binding</keyword>
<evidence type="ECO:0000256" key="1">
    <source>
        <dbReference type="ARBA" id="ARBA00004479"/>
    </source>
</evidence>
<dbReference type="InterPro" id="IPR000742">
    <property type="entry name" value="EGF"/>
</dbReference>
<evidence type="ECO:0000256" key="6">
    <source>
        <dbReference type="ARBA" id="ARBA00022840"/>
    </source>
</evidence>
<dbReference type="PROSITE" id="PS00107">
    <property type="entry name" value="PROTEIN_KINASE_ATP"/>
    <property type="match status" value="1"/>
</dbReference>
<keyword evidence="2" id="KW-0723">Serine/threonine-protein kinase</keyword>
<dbReference type="InterPro" id="IPR000152">
    <property type="entry name" value="EGF-type_Asp/Asn_hydroxyl_site"/>
</dbReference>
<evidence type="ECO:0000256" key="3">
    <source>
        <dbReference type="ARBA" id="ARBA00022679"/>
    </source>
</evidence>
<dbReference type="EnsemblPlants" id="KQK95898">
    <property type="protein sequence ID" value="KQK95898"/>
    <property type="gene ID" value="SETIT_027640mg"/>
</dbReference>
<dbReference type="PROSITE" id="PS50026">
    <property type="entry name" value="EGF_3"/>
    <property type="match status" value="1"/>
</dbReference>